<organism evidence="2 3">
    <name type="scientific">Daphnia galeata</name>
    <dbReference type="NCBI Taxonomy" id="27404"/>
    <lineage>
        <taxon>Eukaryota</taxon>
        <taxon>Metazoa</taxon>
        <taxon>Ecdysozoa</taxon>
        <taxon>Arthropoda</taxon>
        <taxon>Crustacea</taxon>
        <taxon>Branchiopoda</taxon>
        <taxon>Diplostraca</taxon>
        <taxon>Cladocera</taxon>
        <taxon>Anomopoda</taxon>
        <taxon>Daphniidae</taxon>
        <taxon>Daphnia</taxon>
    </lineage>
</organism>
<dbReference type="PANTHER" id="PTHR34718">
    <property type="entry name" value="PHD-TYPE DOMAIN-CONTAINING PROTEIN"/>
    <property type="match status" value="1"/>
</dbReference>
<feature type="region of interest" description="Disordered" evidence="1">
    <location>
        <begin position="371"/>
        <end position="464"/>
    </location>
</feature>
<proteinExistence type="predicted"/>
<dbReference type="EMBL" id="CAKKLH010000090">
    <property type="protein sequence ID" value="CAH0102684.1"/>
    <property type="molecule type" value="Genomic_DNA"/>
</dbReference>
<keyword evidence="3" id="KW-1185">Reference proteome</keyword>
<comment type="caution">
    <text evidence="2">The sequence shown here is derived from an EMBL/GenBank/DDBJ whole genome shotgun (WGS) entry which is preliminary data.</text>
</comment>
<dbReference type="Proteomes" id="UP000789390">
    <property type="component" value="Unassembled WGS sequence"/>
</dbReference>
<feature type="compositionally biased region" description="Basic and acidic residues" evidence="1">
    <location>
        <begin position="455"/>
        <end position="464"/>
    </location>
</feature>
<gene>
    <name evidence="2" type="ORF">DGAL_LOCUS5127</name>
</gene>
<dbReference type="OrthoDB" id="6378377at2759"/>
<evidence type="ECO:0000313" key="2">
    <source>
        <dbReference type="EMBL" id="CAH0102684.1"/>
    </source>
</evidence>
<dbReference type="AlphaFoldDB" id="A0A8J2RH09"/>
<evidence type="ECO:0000313" key="3">
    <source>
        <dbReference type="Proteomes" id="UP000789390"/>
    </source>
</evidence>
<feature type="compositionally biased region" description="Basic residues" evidence="1">
    <location>
        <begin position="374"/>
        <end position="387"/>
    </location>
</feature>
<protein>
    <recommendedName>
        <fullName evidence="4">SWIM-type domain-containing protein</fullName>
    </recommendedName>
</protein>
<evidence type="ECO:0000256" key="1">
    <source>
        <dbReference type="SAM" id="MobiDB-lite"/>
    </source>
</evidence>
<reference evidence="2" key="1">
    <citation type="submission" date="2021-11" db="EMBL/GenBank/DDBJ databases">
        <authorList>
            <person name="Schell T."/>
        </authorList>
    </citation>
    <scope>NUCLEOTIDE SEQUENCE</scope>
    <source>
        <strain evidence="2">M5</strain>
    </source>
</reference>
<feature type="compositionally biased region" description="Acidic residues" evidence="1">
    <location>
        <begin position="426"/>
        <end position="436"/>
    </location>
</feature>
<accession>A0A8J2RH09</accession>
<sequence length="464" mass="53178">METRTVSGNHQGQATSSNPVDINQTDCTYARQSSSQVCKQQNAHGLELSDEYMSLPRQRRFEATLRFWAGRESAPLTTHVQYPPIDTSSKEKNMSSVNITEIFNLLYSMEPVSKVAMQPKGDFSYVFEPDPTCKQKEEYYKALNKFTSNSSLWHKEFTEYYYRCIETEIDRTGRWVLAKYGHKRMTTNTSESFNCLMKRFIEWKERPIDSLCLALYNLSKTFIMEIIRGRYGRGEYTIREEFRKNYNLVEDAPNPTYLENPETEAQIFARLREAKKNVEAAKVSAAKRVAGETEKLEDDEDFDEVPTYARATEVISKDGIRIDGKAQCFIVTGTAENRIVTLFPKKTCSYPATTTCYHILAVQIAVGIGDTTTKRPKNSTRYRKNAKKLADKRSGNKAPRKMDIDLKFRSPKRETIKRKAKKEDDSSSVDDIDDIMADLTDGSISNDDSGSEDNFAEKADRDEF</sequence>
<feature type="region of interest" description="Disordered" evidence="1">
    <location>
        <begin position="1"/>
        <end position="23"/>
    </location>
</feature>
<dbReference type="PANTHER" id="PTHR34718:SF2">
    <property type="entry name" value="PHD-TYPE DOMAIN-CONTAINING PROTEIN"/>
    <property type="match status" value="1"/>
</dbReference>
<evidence type="ECO:0008006" key="4">
    <source>
        <dbReference type="Google" id="ProtNLM"/>
    </source>
</evidence>
<feature type="compositionally biased region" description="Basic and acidic residues" evidence="1">
    <location>
        <begin position="388"/>
        <end position="414"/>
    </location>
</feature>
<name>A0A8J2RH09_9CRUS</name>